<dbReference type="Gene3D" id="1.20.120.790">
    <property type="entry name" value="Heat shock protein 90, C-terminal domain"/>
    <property type="match status" value="1"/>
</dbReference>
<dbReference type="EMBL" id="QFFI01000005">
    <property type="protein sequence ID" value="PWG64601.1"/>
    <property type="molecule type" value="Genomic_DNA"/>
</dbReference>
<dbReference type="InterPro" id="IPR003594">
    <property type="entry name" value="HATPase_dom"/>
</dbReference>
<dbReference type="InterPro" id="IPR037196">
    <property type="entry name" value="HSP90_C"/>
</dbReference>
<dbReference type="FunFam" id="3.30.230.80:FF:000002">
    <property type="entry name" value="Molecular chaperone HtpG"/>
    <property type="match status" value="1"/>
</dbReference>
<feature type="binding site" evidence="11">
    <location>
        <position position="96"/>
    </location>
    <ligand>
        <name>ATP</name>
        <dbReference type="ChEBI" id="CHEBI:30616"/>
    </ligand>
</feature>
<dbReference type="InterPro" id="IPR036890">
    <property type="entry name" value="HATPase_C_sf"/>
</dbReference>
<evidence type="ECO:0000256" key="8">
    <source>
        <dbReference type="ARBA" id="ARBA00058590"/>
    </source>
</evidence>
<comment type="similarity">
    <text evidence="2 10">Belongs to the heat shock protein 90 family.</text>
</comment>
<dbReference type="RefSeq" id="WP_109676715.1">
    <property type="nucleotide sequence ID" value="NZ_CP086615.1"/>
</dbReference>
<dbReference type="GO" id="GO:0016887">
    <property type="term" value="F:ATP hydrolysis activity"/>
    <property type="evidence" value="ECO:0007669"/>
    <property type="project" value="InterPro"/>
</dbReference>
<accession>A0A2U2N5W2</accession>
<feature type="binding site" evidence="11">
    <location>
        <position position="41"/>
    </location>
    <ligand>
        <name>ATP</name>
        <dbReference type="ChEBI" id="CHEBI:30616"/>
    </ligand>
</feature>
<feature type="binding site" evidence="11">
    <location>
        <position position="88"/>
    </location>
    <ligand>
        <name>ATP</name>
        <dbReference type="ChEBI" id="CHEBI:30616"/>
    </ligand>
</feature>
<feature type="binding site" evidence="11">
    <location>
        <position position="37"/>
    </location>
    <ligand>
        <name>ATP</name>
        <dbReference type="ChEBI" id="CHEBI:30616"/>
    </ligand>
</feature>
<dbReference type="SUPFAM" id="SSF110942">
    <property type="entry name" value="HSP90 C-terminal domain"/>
    <property type="match status" value="1"/>
</dbReference>
<evidence type="ECO:0000256" key="7">
    <source>
        <dbReference type="ARBA" id="ARBA00023186"/>
    </source>
</evidence>
<dbReference type="PIRSF" id="PIRSF002583">
    <property type="entry name" value="Hsp90"/>
    <property type="match status" value="1"/>
</dbReference>
<dbReference type="GO" id="GO:0005524">
    <property type="term" value="F:ATP binding"/>
    <property type="evidence" value="ECO:0007669"/>
    <property type="project" value="UniProtKB-UniRule"/>
</dbReference>
<evidence type="ECO:0000256" key="9">
    <source>
        <dbReference type="ARBA" id="ARBA00070675"/>
    </source>
</evidence>
<dbReference type="InterPro" id="IPR020575">
    <property type="entry name" value="Hsp90_N"/>
</dbReference>
<dbReference type="SMART" id="SM00387">
    <property type="entry name" value="HATPase_c"/>
    <property type="match status" value="1"/>
</dbReference>
<dbReference type="AlphaFoldDB" id="A0A2U2N5W2"/>
<dbReference type="Gene3D" id="3.30.565.10">
    <property type="entry name" value="Histidine kinase-like ATPase, C-terminal domain"/>
    <property type="match status" value="1"/>
</dbReference>
<dbReference type="OrthoDB" id="9802640at2"/>
<evidence type="ECO:0000259" key="12">
    <source>
        <dbReference type="SMART" id="SM00387"/>
    </source>
</evidence>
<keyword evidence="3 10" id="KW-0963">Cytoplasm</keyword>
<dbReference type="HAMAP" id="MF_00505">
    <property type="entry name" value="HSP90"/>
    <property type="match status" value="1"/>
</dbReference>
<dbReference type="InterPro" id="IPR020568">
    <property type="entry name" value="Ribosomal_Su5_D2-typ_SF"/>
</dbReference>
<dbReference type="PANTHER" id="PTHR11528">
    <property type="entry name" value="HEAT SHOCK PROTEIN 90 FAMILY MEMBER"/>
    <property type="match status" value="1"/>
</dbReference>
<organism evidence="13 14">
    <name type="scientific">Sediminicurvatus halobius</name>
    <dbReference type="NCBI Taxonomy" id="2182432"/>
    <lineage>
        <taxon>Bacteria</taxon>
        <taxon>Pseudomonadati</taxon>
        <taxon>Pseudomonadota</taxon>
        <taxon>Gammaproteobacteria</taxon>
        <taxon>Chromatiales</taxon>
        <taxon>Ectothiorhodospiraceae</taxon>
        <taxon>Sediminicurvatus</taxon>
    </lineage>
</organism>
<dbReference type="FunFam" id="3.30.565.10:FF:000009">
    <property type="entry name" value="Molecular chaperone HtpG"/>
    <property type="match status" value="1"/>
</dbReference>
<reference evidence="13 14" key="1">
    <citation type="submission" date="2018-05" db="EMBL/GenBank/DDBJ databases">
        <title>Spiribacter halobius sp. nov., a moderately halophilic bacterium isolated from marine solar saltern.</title>
        <authorList>
            <person name="Zheng W.-S."/>
            <person name="Lu D.-C."/>
            <person name="Du Z.-J."/>
        </authorList>
    </citation>
    <scope>NUCLEOTIDE SEQUENCE [LARGE SCALE GENOMIC DNA]</scope>
    <source>
        <strain evidence="13 14">E85</strain>
    </source>
</reference>
<feature type="region of interest" description="C" evidence="10">
    <location>
        <begin position="552"/>
        <end position="632"/>
    </location>
</feature>
<evidence type="ECO:0000256" key="6">
    <source>
        <dbReference type="ARBA" id="ARBA00023016"/>
    </source>
</evidence>
<evidence type="ECO:0000256" key="3">
    <source>
        <dbReference type="ARBA" id="ARBA00022490"/>
    </source>
</evidence>
<dbReference type="Gene3D" id="3.40.50.11260">
    <property type="match status" value="1"/>
</dbReference>
<comment type="subunit">
    <text evidence="10">Homodimer.</text>
</comment>
<sequence length="632" mass="71138">MTETQSEETREFQAEVRQLLDLMIHSLYSSREIFLRELISNAADAADRLRFEALQDPALNEDDPEPAVWLRVDRDARTLTVSDNGIGMSRDDVLENLGTIARSGTRRFLDSLTGDQRQDAQLIGQFGVGFYSAFIVADRVEVHTRRAGTPAEAGVRWVSDGRGEFTVSDEPRQRRGTDVVLHLAEGQDEFLDPERLRAIVRRYSDHIAVPIRMAGGDDGEAETINRASALWMRPKSEISEEEYQAFYQQLTHDPEPPLTWLHNKVEGNQAYTSLLYIPARRPFDLFDPEPHHGLRLYVRRVFIMEDREGRLMPRYLRFVRGVVDSDDLPLNVSRELLQHNKLIDRIRAASVKRVLDALERLAKDEPERYARFWEAFGSVLKEGPVEDAGNRERVAGLLRFHSTHGGDGPEVSLADYVARMKAGQKAIYYLTAESLTAARNSPHLEVFRKHGVEVLLLAEPVDEWLVTHLAEFQGTPLRSVAKGELELDALGEADESRPEPAASDEAVEGLLGRLREALSERVSDVRVSRRLTDSPACIVVGEYEFGMNMQRMLRAAGHELPQSRPALEINPGHPLIRRLSQGDDGGRFDDWASLLYEQSVLMDGGRLEDPAGFVRRMNTLLSGGDAQTADSA</sequence>
<comment type="caution">
    <text evidence="10">Lacks conserved residue(s) required for the propagation of feature annotation.</text>
</comment>
<keyword evidence="7 10" id="KW-0143">Chaperone</keyword>
<proteinExistence type="inferred from homology"/>
<evidence type="ECO:0000256" key="4">
    <source>
        <dbReference type="ARBA" id="ARBA00022741"/>
    </source>
</evidence>
<comment type="caution">
    <text evidence="13">The sequence shown here is derived from an EMBL/GenBank/DDBJ whole genome shotgun (WGS) entry which is preliminary data.</text>
</comment>
<gene>
    <name evidence="10" type="primary">htpG</name>
    <name evidence="13" type="ORF">DEM34_04545</name>
</gene>
<evidence type="ECO:0000313" key="14">
    <source>
        <dbReference type="Proteomes" id="UP000245474"/>
    </source>
</evidence>
<dbReference type="CDD" id="cd16927">
    <property type="entry name" value="HATPase_Hsp90-like"/>
    <property type="match status" value="1"/>
</dbReference>
<feature type="binding site" evidence="11">
    <location>
        <begin position="103"/>
        <end position="104"/>
    </location>
    <ligand>
        <name>ATP</name>
        <dbReference type="ChEBI" id="CHEBI:30616"/>
    </ligand>
</feature>
<feature type="domain" description="Histidine kinase/HSP90-like ATPase" evidence="12">
    <location>
        <begin position="30"/>
        <end position="187"/>
    </location>
</feature>
<dbReference type="SUPFAM" id="SSF54211">
    <property type="entry name" value="Ribosomal protein S5 domain 2-like"/>
    <property type="match status" value="1"/>
</dbReference>
<evidence type="ECO:0000256" key="2">
    <source>
        <dbReference type="ARBA" id="ARBA00008239"/>
    </source>
</evidence>
<feature type="binding site" evidence="11">
    <location>
        <position position="83"/>
    </location>
    <ligand>
        <name>ATP</name>
        <dbReference type="ChEBI" id="CHEBI:30616"/>
    </ligand>
</feature>
<name>A0A2U2N5W2_9GAMM</name>
<dbReference type="GO" id="GO:0140662">
    <property type="term" value="F:ATP-dependent protein folding chaperone"/>
    <property type="evidence" value="ECO:0007669"/>
    <property type="project" value="InterPro"/>
</dbReference>
<keyword evidence="14" id="KW-1185">Reference proteome</keyword>
<dbReference type="GO" id="GO:0005737">
    <property type="term" value="C:cytoplasm"/>
    <property type="evidence" value="ECO:0007669"/>
    <property type="project" value="UniProtKB-SubCell"/>
</dbReference>
<dbReference type="NCBIfam" id="NF003555">
    <property type="entry name" value="PRK05218.1"/>
    <property type="match status" value="1"/>
</dbReference>
<feature type="binding site" evidence="11">
    <location>
        <begin position="125"/>
        <end position="130"/>
    </location>
    <ligand>
        <name>ATP</name>
        <dbReference type="ChEBI" id="CHEBI:30616"/>
    </ligand>
</feature>
<protein>
    <recommendedName>
        <fullName evidence="9 10">Chaperone protein HtpG</fullName>
    </recommendedName>
    <alternativeName>
        <fullName evidence="10">Heat shock protein HtpG</fullName>
    </alternativeName>
    <alternativeName>
        <fullName evidence="10">High temperature protein G</fullName>
    </alternativeName>
</protein>
<dbReference type="PRINTS" id="PR00775">
    <property type="entry name" value="HEATSHOCK90"/>
</dbReference>
<keyword evidence="4 10" id="KW-0547">Nucleotide-binding</keyword>
<dbReference type="GO" id="GO:0051082">
    <property type="term" value="F:unfolded protein binding"/>
    <property type="evidence" value="ECO:0007669"/>
    <property type="project" value="UniProtKB-UniRule"/>
</dbReference>
<dbReference type="Pfam" id="PF13589">
    <property type="entry name" value="HATPase_c_3"/>
    <property type="match status" value="1"/>
</dbReference>
<evidence type="ECO:0000256" key="5">
    <source>
        <dbReference type="ARBA" id="ARBA00022840"/>
    </source>
</evidence>
<dbReference type="Pfam" id="PF00183">
    <property type="entry name" value="HSP90"/>
    <property type="match status" value="1"/>
</dbReference>
<dbReference type="InterPro" id="IPR001404">
    <property type="entry name" value="Hsp90_fam"/>
</dbReference>
<feature type="binding site" evidence="11">
    <location>
        <position position="334"/>
    </location>
    <ligand>
        <name>ATP</name>
        <dbReference type="ChEBI" id="CHEBI:30616"/>
    </ligand>
</feature>
<dbReference type="Gene3D" id="3.30.230.80">
    <property type="match status" value="1"/>
</dbReference>
<keyword evidence="6 10" id="KW-0346">Stress response</keyword>
<evidence type="ECO:0000313" key="13">
    <source>
        <dbReference type="EMBL" id="PWG64601.1"/>
    </source>
</evidence>
<evidence type="ECO:0000256" key="10">
    <source>
        <dbReference type="HAMAP-Rule" id="MF_00505"/>
    </source>
</evidence>
<feature type="binding site" evidence="11">
    <location>
        <position position="177"/>
    </location>
    <ligand>
        <name>ATP</name>
        <dbReference type="ChEBI" id="CHEBI:30616"/>
    </ligand>
</feature>
<feature type="region of interest" description="A; substrate-binding" evidence="10">
    <location>
        <begin position="1"/>
        <end position="334"/>
    </location>
</feature>
<comment type="subcellular location">
    <subcellularLocation>
        <location evidence="1 10">Cytoplasm</location>
    </subcellularLocation>
</comment>
<evidence type="ECO:0000256" key="11">
    <source>
        <dbReference type="PIRSR" id="PIRSR002583-1"/>
    </source>
</evidence>
<evidence type="ECO:0000256" key="1">
    <source>
        <dbReference type="ARBA" id="ARBA00004496"/>
    </source>
</evidence>
<dbReference type="Proteomes" id="UP000245474">
    <property type="component" value="Unassembled WGS sequence"/>
</dbReference>
<dbReference type="SUPFAM" id="SSF55874">
    <property type="entry name" value="ATPase domain of HSP90 chaperone/DNA topoisomerase II/histidine kinase"/>
    <property type="match status" value="1"/>
</dbReference>
<keyword evidence="5 10" id="KW-0067">ATP-binding</keyword>
<comment type="function">
    <text evidence="8 10">Molecular chaperone. Has ATPase activity.</text>
</comment>